<organism evidence="1 2">
    <name type="scientific">Brevibacterium casei CIP 102111</name>
    <dbReference type="NCBI Taxonomy" id="1255625"/>
    <lineage>
        <taxon>Bacteria</taxon>
        <taxon>Bacillati</taxon>
        <taxon>Actinomycetota</taxon>
        <taxon>Actinomycetes</taxon>
        <taxon>Micrococcales</taxon>
        <taxon>Brevibacteriaceae</taxon>
        <taxon>Brevibacterium</taxon>
    </lineage>
</organism>
<dbReference type="EMBL" id="FXZC01000001">
    <property type="protein sequence ID" value="SMX62899.1"/>
    <property type="molecule type" value="Genomic_DNA"/>
</dbReference>
<proteinExistence type="predicted"/>
<evidence type="ECO:0000313" key="1">
    <source>
        <dbReference type="EMBL" id="SMX62899.1"/>
    </source>
</evidence>
<name>A0A2H1HIY6_9MICO</name>
<dbReference type="AlphaFoldDB" id="A0A2H1HIY6"/>
<reference evidence="1 2" key="1">
    <citation type="submission" date="2017-03" db="EMBL/GenBank/DDBJ databases">
        <authorList>
            <person name="Afonso C.L."/>
            <person name="Miller P.J."/>
            <person name="Scott M.A."/>
            <person name="Spackman E."/>
            <person name="Goraichik I."/>
            <person name="Dimitrov K.M."/>
            <person name="Suarez D.L."/>
            <person name="Swayne D.E."/>
        </authorList>
    </citation>
    <scope>NUCLEOTIDE SEQUENCE [LARGE SCALE GENOMIC DNA]</scope>
    <source>
        <strain evidence="1 2">CIP 102111</strain>
    </source>
</reference>
<accession>A0A2H1HIY6</accession>
<dbReference type="GeneID" id="99774529"/>
<protein>
    <submittedName>
        <fullName evidence="1">Uncharacterized protein</fullName>
    </submittedName>
</protein>
<dbReference type="Proteomes" id="UP000234333">
    <property type="component" value="Unassembled WGS sequence"/>
</dbReference>
<evidence type="ECO:0000313" key="2">
    <source>
        <dbReference type="Proteomes" id="UP000234333"/>
    </source>
</evidence>
<gene>
    <name evidence="1" type="ORF">BC102111_00048</name>
</gene>
<sequence length="136" mass="14897">MNRALTDLERNTALLLIRRGHTSPSAEDYAEFTPEQKEGWDPPTAITDAQRALWEANLAEVVVTSECGCGMCPTVDLDPVDGKTVRSDDDLVLSAYLPDALLYLIIDEGVPSSLELAPLDDSVAYAEFPPAERIEF</sequence>
<dbReference type="RefSeq" id="WP_146001374.1">
    <property type="nucleotide sequence ID" value="NZ_FXZC01000001.1"/>
</dbReference>